<feature type="region of interest" description="Disordered" evidence="1">
    <location>
        <begin position="13"/>
        <end position="40"/>
    </location>
</feature>
<name>A0AAV1UKX9_9STRA</name>
<proteinExistence type="predicted"/>
<reference evidence="2" key="1">
    <citation type="submission" date="2024-01" db="EMBL/GenBank/DDBJ databases">
        <authorList>
            <person name="Webb A."/>
        </authorList>
    </citation>
    <scope>NUCLEOTIDE SEQUENCE</scope>
    <source>
        <strain evidence="2">Pm1</strain>
    </source>
</reference>
<feature type="region of interest" description="Disordered" evidence="1">
    <location>
        <begin position="104"/>
        <end position="126"/>
    </location>
</feature>
<accession>A0AAV1UKX9</accession>
<dbReference type="AlphaFoldDB" id="A0AAV1UKX9"/>
<dbReference type="Proteomes" id="UP001162060">
    <property type="component" value="Unassembled WGS sequence"/>
</dbReference>
<gene>
    <name evidence="2" type="ORF">PM001_LOCUS19492</name>
</gene>
<evidence type="ECO:0000313" key="2">
    <source>
        <dbReference type="EMBL" id="CAK7934342.1"/>
    </source>
</evidence>
<sequence length="126" mass="13668">MVPSAALASLPRLHHDTSLRTPQSALGVSPLAPEETRAERELLSSLPEFQEAAQVLLGQGGEAAKLLPDYKRAGKRAAEAPAHRRDLPFVHGLPERLFAGSFTPLGGYARNERRRSGGQKGHARTW</sequence>
<comment type="caution">
    <text evidence="2">The sequence shown here is derived from an EMBL/GenBank/DDBJ whole genome shotgun (WGS) entry which is preliminary data.</text>
</comment>
<evidence type="ECO:0000313" key="3">
    <source>
        <dbReference type="Proteomes" id="UP001162060"/>
    </source>
</evidence>
<feature type="compositionally biased region" description="Basic residues" evidence="1">
    <location>
        <begin position="116"/>
        <end position="126"/>
    </location>
</feature>
<evidence type="ECO:0000256" key="1">
    <source>
        <dbReference type="SAM" id="MobiDB-lite"/>
    </source>
</evidence>
<dbReference type="EMBL" id="CAKLBY020000206">
    <property type="protein sequence ID" value="CAK7934342.1"/>
    <property type="molecule type" value="Genomic_DNA"/>
</dbReference>
<protein>
    <submittedName>
        <fullName evidence="2">Uncharacterized protein</fullName>
    </submittedName>
</protein>
<organism evidence="2 3">
    <name type="scientific">Peronospora matthiolae</name>
    <dbReference type="NCBI Taxonomy" id="2874970"/>
    <lineage>
        <taxon>Eukaryota</taxon>
        <taxon>Sar</taxon>
        <taxon>Stramenopiles</taxon>
        <taxon>Oomycota</taxon>
        <taxon>Peronosporomycetes</taxon>
        <taxon>Peronosporales</taxon>
        <taxon>Peronosporaceae</taxon>
        <taxon>Peronospora</taxon>
    </lineage>
</organism>